<dbReference type="Pfam" id="PF05193">
    <property type="entry name" value="Peptidase_M16_C"/>
    <property type="match status" value="1"/>
</dbReference>
<evidence type="ECO:0000256" key="1">
    <source>
        <dbReference type="SAM" id="MobiDB-lite"/>
    </source>
</evidence>
<name>A0A9W4JYV1_9EURO</name>
<keyword evidence="5" id="KW-1185">Reference proteome</keyword>
<dbReference type="Proteomes" id="UP001152649">
    <property type="component" value="Unassembled WGS sequence"/>
</dbReference>
<feature type="region of interest" description="Disordered" evidence="1">
    <location>
        <begin position="1120"/>
        <end position="1161"/>
    </location>
</feature>
<evidence type="ECO:0000259" key="2">
    <source>
        <dbReference type="Pfam" id="PF00675"/>
    </source>
</evidence>
<dbReference type="EMBL" id="CAJVPG010000459">
    <property type="protein sequence ID" value="CAG8429680.1"/>
    <property type="molecule type" value="Genomic_DNA"/>
</dbReference>
<dbReference type="OrthoDB" id="425555at2759"/>
<dbReference type="AlphaFoldDB" id="A0A9W4JYV1"/>
<proteinExistence type="predicted"/>
<dbReference type="SUPFAM" id="SSF63411">
    <property type="entry name" value="LuxS/MPP-like metallohydrolase"/>
    <property type="match status" value="4"/>
</dbReference>
<reference evidence="4" key="1">
    <citation type="submission" date="2021-07" db="EMBL/GenBank/DDBJ databases">
        <authorList>
            <person name="Branca A.L. A."/>
        </authorList>
    </citation>
    <scope>NUCLEOTIDE SEQUENCE</scope>
</reference>
<dbReference type="FunFam" id="3.30.830.10:FF:000036">
    <property type="entry name" value="Putative zinc metalloprotease"/>
    <property type="match status" value="1"/>
</dbReference>
<dbReference type="FunFam" id="3.30.830.10:FF:000015">
    <property type="entry name" value="Putative zinc metalloprotease"/>
    <property type="match status" value="1"/>
</dbReference>
<evidence type="ECO:0000259" key="3">
    <source>
        <dbReference type="Pfam" id="PF05193"/>
    </source>
</evidence>
<evidence type="ECO:0008006" key="6">
    <source>
        <dbReference type="Google" id="ProtNLM"/>
    </source>
</evidence>
<organism evidence="4 5">
    <name type="scientific">Penicillium salamii</name>
    <dbReference type="NCBI Taxonomy" id="1612424"/>
    <lineage>
        <taxon>Eukaryota</taxon>
        <taxon>Fungi</taxon>
        <taxon>Dikarya</taxon>
        <taxon>Ascomycota</taxon>
        <taxon>Pezizomycotina</taxon>
        <taxon>Eurotiomycetes</taxon>
        <taxon>Eurotiomycetidae</taxon>
        <taxon>Eurotiales</taxon>
        <taxon>Aspergillaceae</taxon>
        <taxon>Penicillium</taxon>
    </lineage>
</organism>
<dbReference type="FunFam" id="3.30.830.10:FF:000042">
    <property type="entry name" value="Zinc metalloprotease, putative"/>
    <property type="match status" value="1"/>
</dbReference>
<gene>
    <name evidence="4" type="ORF">PSALAMII_LOCUS10986</name>
</gene>
<dbReference type="InterPro" id="IPR007863">
    <property type="entry name" value="Peptidase_M16_C"/>
</dbReference>
<dbReference type="InterPro" id="IPR011249">
    <property type="entry name" value="Metalloenz_LuxS/M16"/>
</dbReference>
<feature type="domain" description="Peptidase M16 N-terminal" evidence="2">
    <location>
        <begin position="167"/>
        <end position="248"/>
    </location>
</feature>
<dbReference type="Pfam" id="PF00675">
    <property type="entry name" value="Peptidase_M16"/>
    <property type="match status" value="1"/>
</dbReference>
<dbReference type="PANTHER" id="PTHR43016">
    <property type="entry name" value="PRESEQUENCE PROTEASE"/>
    <property type="match status" value="1"/>
</dbReference>
<feature type="compositionally biased region" description="Acidic residues" evidence="1">
    <location>
        <begin position="1129"/>
        <end position="1161"/>
    </location>
</feature>
<sequence length="1161" mass="130086">MSSNSFARAAGAKLPATTFSSGYVPSVTKPRKIQRKKRDEIYQGLISLGYTSLCYRHGQLSLCKNGSNSAWDHNLRLIVSFLPLTRLNRASLSLLSVRNLFTGPAPLINMSPSAQNSHFKLLQQFKPDYSPSEFTQYESQRTGMRVVVIDQPGPKVNGYFVLATEIHDDSGAPHTLEHLCFMGSRNYRYKGFLDKLATRVYSSTNAWTATDHTAYTLDTAGWEGFARILPVYLEHVIAPTLTDEGCYTEVHHVDGSGNDAGVVYSEMQGVQNDAAELMDLAARRLTYPPGVGFRYETGGMMEQLRVLSAERIREFHREMYQPKNLCLIITGEVDQANMLDILDKFEETILDVIPSPEAPFKRPWVDSKQAPPLEKSIIQKVEFPEEDESFGEIEIRFIGPDCTDPVQSGALNVSLLYLAGSSAALLENIIVEKEQLASAVYYATEDHPSMEIRFTLTSVETESLEKVEKRFFEILKDAMDKELDMKYLKECIDRQRRTWKFSTESSASSFAEYVISDFLFGKRDGSTMMDVATLKEYEVLENWTEDQWRAFIKKYISDAAHVTILGVPSQKMSETLKKVEEDRATAQKERLGEKGLKELADKLEKAKAENDKPIPQELLEEFAIPGTESIHFMETTTARSGAALKAGRPDNKIQKVIDADKSDSSLFIHFEHIPSSFVQLAVLISADSVPVQLRPLLSIYTEAFFNIPVQRDGQTIDFEQVVVQLERDTVGYSMETARSLGNSEMLRVSFQVELEKYENAIAWLKELSWNSIFDVERLRAINTRLLADVPDSKRSGDDMLAAAHVMVHYANESIVRARSTLVKARYLKRVKRLLADKPEEIVSRMEEIRRSLFQPDNVRVIVIADLEKLKNPVSAWKPFADSLGASADPRPITNRRARLSDAGKNVGGKSYIVPMPTVDSSFAYATGRGLDSYDHPSLPALLVAISYMNAVEGPLWVAVRGTGLAYGTNFSYNIDTGFVNFDVYRSPNAHKAFESSKQIVEDHLSGASPFDPLMLEGAISSIVVNFANEQMTAASAAQGSFIRQVVRNLPSDYKETMLKNVRAITVDQIKGALREIILPMFDPKKANLVVTCATVLEEAIKQGFEASGFTPTVQPLKEFEDDYGLKLDDQDDDDEDSDDEDDESGSEDDDEDEDDSEEDDD</sequence>
<dbReference type="GO" id="GO:0046872">
    <property type="term" value="F:metal ion binding"/>
    <property type="evidence" value="ECO:0007669"/>
    <property type="project" value="InterPro"/>
</dbReference>
<comment type="caution">
    <text evidence="4">The sequence shown here is derived from an EMBL/GenBank/DDBJ whole genome shotgun (WGS) entry which is preliminary data.</text>
</comment>
<dbReference type="PANTHER" id="PTHR43016:SF16">
    <property type="entry name" value="METALLOPROTEASE, PUTATIVE (AFU_ORTHOLOGUE AFUA_4G07610)-RELATED"/>
    <property type="match status" value="1"/>
</dbReference>
<evidence type="ECO:0000313" key="5">
    <source>
        <dbReference type="Proteomes" id="UP001152649"/>
    </source>
</evidence>
<feature type="domain" description="Peptidase M16 C-terminal" evidence="3">
    <location>
        <begin position="307"/>
        <end position="492"/>
    </location>
</feature>
<evidence type="ECO:0000313" key="4">
    <source>
        <dbReference type="EMBL" id="CAG8429680.1"/>
    </source>
</evidence>
<dbReference type="Gene3D" id="3.30.830.10">
    <property type="entry name" value="Metalloenzyme, LuxS/M16 peptidase-like"/>
    <property type="match status" value="4"/>
</dbReference>
<dbReference type="InterPro" id="IPR011765">
    <property type="entry name" value="Pept_M16_N"/>
</dbReference>
<dbReference type="FunFam" id="3.30.830.10:FF:000031">
    <property type="entry name" value="Putative zinc metalloprotease"/>
    <property type="match status" value="1"/>
</dbReference>
<accession>A0A9W4JYV1</accession>
<protein>
    <recommendedName>
        <fullName evidence="6">Zinc metalloprotease</fullName>
    </recommendedName>
</protein>